<dbReference type="AlphaFoldDB" id="A0A2Z6SCE0"/>
<comment type="subcellular location">
    <subcellularLocation>
        <location evidence="1">Membrane</location>
        <topology evidence="1">Peripheral membrane protein</topology>
    </subcellularLocation>
</comment>
<keyword evidence="5" id="KW-0472">Membrane</keyword>
<proteinExistence type="inferred from homology"/>
<feature type="domain" description="LITAF" evidence="7">
    <location>
        <begin position="57"/>
        <end position="145"/>
    </location>
</feature>
<name>A0A2Z6SCE0_9GLOM</name>
<feature type="compositionally biased region" description="Pro residues" evidence="6">
    <location>
        <begin position="12"/>
        <end position="23"/>
    </location>
</feature>
<keyword evidence="3" id="KW-0479">Metal-binding</keyword>
<dbReference type="SMART" id="SM00714">
    <property type="entry name" value="LITAF"/>
    <property type="match status" value="1"/>
</dbReference>
<dbReference type="EMBL" id="BLAL01000158">
    <property type="protein sequence ID" value="GES85856.1"/>
    <property type="molecule type" value="Genomic_DNA"/>
</dbReference>
<dbReference type="InterPro" id="IPR037519">
    <property type="entry name" value="LITAF_fam"/>
</dbReference>
<evidence type="ECO:0000256" key="3">
    <source>
        <dbReference type="ARBA" id="ARBA00022723"/>
    </source>
</evidence>
<dbReference type="PANTHER" id="PTHR23292:SF6">
    <property type="entry name" value="FI16602P1-RELATED"/>
    <property type="match status" value="1"/>
</dbReference>
<dbReference type="GO" id="GO:0016020">
    <property type="term" value="C:membrane"/>
    <property type="evidence" value="ECO:0007669"/>
    <property type="project" value="UniProtKB-SubCell"/>
</dbReference>
<evidence type="ECO:0000256" key="4">
    <source>
        <dbReference type="ARBA" id="ARBA00022833"/>
    </source>
</evidence>
<evidence type="ECO:0000256" key="2">
    <source>
        <dbReference type="ARBA" id="ARBA00005975"/>
    </source>
</evidence>
<protein>
    <submittedName>
        <fullName evidence="9">Lipopolysaccharide-induced tumor necrosis factor-alpha factor homolog</fullName>
    </submittedName>
</protein>
<feature type="compositionally biased region" description="Low complexity" evidence="6">
    <location>
        <begin position="1"/>
        <end position="11"/>
    </location>
</feature>
<reference evidence="9" key="2">
    <citation type="submission" date="2019-10" db="EMBL/GenBank/DDBJ databases">
        <title>Conservation and host-specific expression of non-tandemly repeated heterogenous ribosome RNA gene in arbuscular mycorrhizal fungi.</title>
        <authorList>
            <person name="Maeda T."/>
            <person name="Kobayashi Y."/>
            <person name="Nakagawa T."/>
            <person name="Ezawa T."/>
            <person name="Yamaguchi K."/>
            <person name="Bino T."/>
            <person name="Nishimoto Y."/>
            <person name="Shigenobu S."/>
            <person name="Kawaguchi M."/>
        </authorList>
    </citation>
    <scope>NUCLEOTIDE SEQUENCE</scope>
    <source>
        <strain evidence="9">HR1</strain>
    </source>
</reference>
<dbReference type="Pfam" id="PF10601">
    <property type="entry name" value="zf-LITAF-like"/>
    <property type="match status" value="1"/>
</dbReference>
<evidence type="ECO:0000256" key="5">
    <source>
        <dbReference type="ARBA" id="ARBA00023136"/>
    </source>
</evidence>
<dbReference type="EMBL" id="BEXD01004148">
    <property type="protein sequence ID" value="GBC07480.1"/>
    <property type="molecule type" value="Genomic_DNA"/>
</dbReference>
<dbReference type="Proteomes" id="UP000615446">
    <property type="component" value="Unassembled WGS sequence"/>
</dbReference>
<evidence type="ECO:0000259" key="7">
    <source>
        <dbReference type="PROSITE" id="PS51837"/>
    </source>
</evidence>
<keyword evidence="10" id="KW-1185">Reference proteome</keyword>
<sequence>MTDPGTNISNPEPAPPPSTPPNDPSTRSNRGAYDGGANENTPLISNQPERISIFQEPGHIRAIPIGKLRDDPKDVKCPHCSSIVKTIPESRPPSPSSCYRCKSNCSLRCCLCYTFTCFIPFCIGKSKDVIHSCPNCKQFITKYTHFDNCCGCC</sequence>
<dbReference type="GO" id="GO:0008270">
    <property type="term" value="F:zinc ion binding"/>
    <property type="evidence" value="ECO:0007669"/>
    <property type="project" value="TreeGrafter"/>
</dbReference>
<comment type="caution">
    <text evidence="8">The sequence shown here is derived from an EMBL/GenBank/DDBJ whole genome shotgun (WGS) entry which is preliminary data.</text>
</comment>
<evidence type="ECO:0000313" key="10">
    <source>
        <dbReference type="Proteomes" id="UP000247702"/>
    </source>
</evidence>
<evidence type="ECO:0000256" key="6">
    <source>
        <dbReference type="SAM" id="MobiDB-lite"/>
    </source>
</evidence>
<dbReference type="OrthoDB" id="5599753at2759"/>
<dbReference type="PANTHER" id="PTHR23292">
    <property type="entry name" value="LIPOPOLYSACCHARIDE-INDUCED TUMOR NECROSIS FACTOR-ALPHA FACTOR"/>
    <property type="match status" value="1"/>
</dbReference>
<keyword evidence="4" id="KW-0862">Zinc</keyword>
<reference evidence="8 10" key="1">
    <citation type="submission" date="2017-11" db="EMBL/GenBank/DDBJ databases">
        <title>The genome of Rhizophagus clarus HR1 reveals common genetic basis of auxotrophy among arbuscular mycorrhizal fungi.</title>
        <authorList>
            <person name="Kobayashi Y."/>
        </authorList>
    </citation>
    <scope>NUCLEOTIDE SEQUENCE [LARGE SCALE GENOMIC DNA]</scope>
    <source>
        <strain evidence="8 10">HR1</strain>
    </source>
</reference>
<feature type="region of interest" description="Disordered" evidence="6">
    <location>
        <begin position="1"/>
        <end position="48"/>
    </location>
</feature>
<evidence type="ECO:0000256" key="1">
    <source>
        <dbReference type="ARBA" id="ARBA00004170"/>
    </source>
</evidence>
<dbReference type="Proteomes" id="UP000247702">
    <property type="component" value="Unassembled WGS sequence"/>
</dbReference>
<accession>A0A2Z6SCE0</accession>
<gene>
    <name evidence="9" type="ORF">RCL2_001295300</name>
    <name evidence="8" type="ORF">RclHR1_00750014</name>
</gene>
<evidence type="ECO:0000313" key="8">
    <source>
        <dbReference type="EMBL" id="GBC07480.1"/>
    </source>
</evidence>
<feature type="compositionally biased region" description="Polar residues" evidence="6">
    <location>
        <begin position="38"/>
        <end position="48"/>
    </location>
</feature>
<evidence type="ECO:0000313" key="9">
    <source>
        <dbReference type="EMBL" id="GES85856.1"/>
    </source>
</evidence>
<organism evidence="8 10">
    <name type="scientific">Rhizophagus clarus</name>
    <dbReference type="NCBI Taxonomy" id="94130"/>
    <lineage>
        <taxon>Eukaryota</taxon>
        <taxon>Fungi</taxon>
        <taxon>Fungi incertae sedis</taxon>
        <taxon>Mucoromycota</taxon>
        <taxon>Glomeromycotina</taxon>
        <taxon>Glomeromycetes</taxon>
        <taxon>Glomerales</taxon>
        <taxon>Glomeraceae</taxon>
        <taxon>Rhizophagus</taxon>
    </lineage>
</organism>
<comment type="similarity">
    <text evidence="2">Belongs to the CDIP1/LITAF family.</text>
</comment>
<dbReference type="InterPro" id="IPR006629">
    <property type="entry name" value="LITAF"/>
</dbReference>
<dbReference type="PROSITE" id="PS51837">
    <property type="entry name" value="LITAF"/>
    <property type="match status" value="1"/>
</dbReference>